<evidence type="ECO:0000256" key="1">
    <source>
        <dbReference type="ARBA" id="ARBA00022723"/>
    </source>
</evidence>
<feature type="domain" description="Tyrosinase copper-binding" evidence="3">
    <location>
        <begin position="84"/>
        <end position="101"/>
    </location>
</feature>
<dbReference type="OrthoDB" id="6132182at2759"/>
<feature type="domain" description="Tyrosinase copper-binding" evidence="4">
    <location>
        <begin position="365"/>
        <end position="376"/>
    </location>
</feature>
<gene>
    <name evidence="5" type="ORF">HYPSUDRAFT_560665</name>
</gene>
<dbReference type="PRINTS" id="PR00092">
    <property type="entry name" value="TYROSINASE"/>
</dbReference>
<dbReference type="InterPro" id="IPR050316">
    <property type="entry name" value="Tyrosinase/Hemocyanin"/>
</dbReference>
<keyword evidence="6" id="KW-1185">Reference proteome</keyword>
<dbReference type="PANTHER" id="PTHR11474">
    <property type="entry name" value="TYROSINASE FAMILY MEMBER"/>
    <property type="match status" value="1"/>
</dbReference>
<evidence type="ECO:0000259" key="3">
    <source>
        <dbReference type="PROSITE" id="PS00497"/>
    </source>
</evidence>
<dbReference type="AlphaFoldDB" id="A0A0D2PWI2"/>
<keyword evidence="1" id="KW-0479">Metal-binding</keyword>
<evidence type="ECO:0000313" key="6">
    <source>
        <dbReference type="Proteomes" id="UP000054270"/>
    </source>
</evidence>
<dbReference type="SUPFAM" id="SSF48056">
    <property type="entry name" value="Di-copper centre-containing domain"/>
    <property type="match status" value="1"/>
</dbReference>
<dbReference type="Proteomes" id="UP000054270">
    <property type="component" value="Unassembled WGS sequence"/>
</dbReference>
<evidence type="ECO:0000259" key="4">
    <source>
        <dbReference type="PROSITE" id="PS00498"/>
    </source>
</evidence>
<dbReference type="EMBL" id="KN817540">
    <property type="protein sequence ID" value="KJA23855.1"/>
    <property type="molecule type" value="Genomic_DNA"/>
</dbReference>
<organism evidence="5 6">
    <name type="scientific">Hypholoma sublateritium (strain FD-334 SS-4)</name>
    <dbReference type="NCBI Taxonomy" id="945553"/>
    <lineage>
        <taxon>Eukaryota</taxon>
        <taxon>Fungi</taxon>
        <taxon>Dikarya</taxon>
        <taxon>Basidiomycota</taxon>
        <taxon>Agaricomycotina</taxon>
        <taxon>Agaricomycetes</taxon>
        <taxon>Agaricomycetidae</taxon>
        <taxon>Agaricales</taxon>
        <taxon>Agaricineae</taxon>
        <taxon>Strophariaceae</taxon>
        <taxon>Hypholoma</taxon>
    </lineage>
</organism>
<dbReference type="GO" id="GO:0016491">
    <property type="term" value="F:oxidoreductase activity"/>
    <property type="evidence" value="ECO:0007669"/>
    <property type="project" value="InterPro"/>
</dbReference>
<proteinExistence type="predicted"/>
<accession>A0A0D2PWI2</accession>
<reference evidence="6" key="1">
    <citation type="submission" date="2014-04" db="EMBL/GenBank/DDBJ databases">
        <title>Evolutionary Origins and Diversification of the Mycorrhizal Mutualists.</title>
        <authorList>
            <consortium name="DOE Joint Genome Institute"/>
            <consortium name="Mycorrhizal Genomics Consortium"/>
            <person name="Kohler A."/>
            <person name="Kuo A."/>
            <person name="Nagy L.G."/>
            <person name="Floudas D."/>
            <person name="Copeland A."/>
            <person name="Barry K.W."/>
            <person name="Cichocki N."/>
            <person name="Veneault-Fourrey C."/>
            <person name="LaButti K."/>
            <person name="Lindquist E.A."/>
            <person name="Lipzen A."/>
            <person name="Lundell T."/>
            <person name="Morin E."/>
            <person name="Murat C."/>
            <person name="Riley R."/>
            <person name="Ohm R."/>
            <person name="Sun H."/>
            <person name="Tunlid A."/>
            <person name="Henrissat B."/>
            <person name="Grigoriev I.V."/>
            <person name="Hibbett D.S."/>
            <person name="Martin F."/>
        </authorList>
    </citation>
    <scope>NUCLEOTIDE SEQUENCE [LARGE SCALE GENOMIC DNA]</scope>
    <source>
        <strain evidence="6">FD-334 SS-4</strain>
    </source>
</reference>
<keyword evidence="2" id="KW-0186">Copper</keyword>
<dbReference type="Pfam" id="PF00264">
    <property type="entry name" value="Tyrosinase"/>
    <property type="match status" value="2"/>
</dbReference>
<protein>
    <recommendedName>
        <fullName evidence="3 4">Tyrosinase copper-binding domain-containing protein</fullName>
    </recommendedName>
</protein>
<dbReference type="PROSITE" id="PS00498">
    <property type="entry name" value="TYROSINASE_2"/>
    <property type="match status" value="1"/>
</dbReference>
<dbReference type="PROSITE" id="PS00497">
    <property type="entry name" value="TYROSINASE_1"/>
    <property type="match status" value="1"/>
</dbReference>
<dbReference type="GO" id="GO:0046872">
    <property type="term" value="F:metal ion binding"/>
    <property type="evidence" value="ECO:0007669"/>
    <property type="project" value="UniProtKB-KW"/>
</dbReference>
<dbReference type="InterPro" id="IPR008922">
    <property type="entry name" value="Di-copper_centre_dom_sf"/>
</dbReference>
<evidence type="ECO:0000313" key="5">
    <source>
        <dbReference type="EMBL" id="KJA23855.1"/>
    </source>
</evidence>
<dbReference type="Gene3D" id="1.10.1280.10">
    <property type="entry name" value="Di-copper center containing domain from catechol oxidase"/>
    <property type="match status" value="2"/>
</dbReference>
<evidence type="ECO:0000256" key="2">
    <source>
        <dbReference type="ARBA" id="ARBA00023008"/>
    </source>
</evidence>
<dbReference type="STRING" id="945553.A0A0D2PWI2"/>
<dbReference type="InterPro" id="IPR002227">
    <property type="entry name" value="Tyrosinase_Cu-bd"/>
</dbReference>
<sequence length="896" mass="99342">MAGPNRPGTLSTRIRKNAKDLTTSEWTSFIAAVKALKARTRPGGVVSIYDEFCALHMGAVEINRNWRRTHSDAVEATAPVDPAHNNPGFLPWHRQFLCEFESALQAVHPSVTLPYWDWTDHEFTKKLLSPTMMGGNGGHDGAGGALADGPFSLQQGWVATPVLHRPSWYAPMVEAKDEGEKNNDEVQTGQRPSLGRSIVRYIGDVDDLANRVDVLSAKRKATFGPDKLVVRADNVQPVSDAAGDTVMPNHNKYPRGTFHVGDSLPMSAWTSLLGQQDRRLSFGGFGSFGSFDSFDACDEYPVSKAPENIPLRIRENVTGLRASLEVGPRMHSQTHDWFGFHTTILQDDQLEGASTMPNVACAVADPIFFLHHCNVDRLWAEWQDSGHYGPIFYPKREDPLCLYADMDAVGRDEPMQKYSYPTGHNLDDKMWPWNNDEIQTQPDVQEMIPRFPYTVSARDVLDYRLLGYSYDTSTALTVNSAVPVHVHLPSTRNVITHQVFSLEIQRESRYLIGAKETGADHVEFTIQVYENYEESFEHTFVRAGFASEDIPLDSEFNRTKIRASGVWKLQRGRYFVVVSAIVKKEAKDVSQIDAAYEIGVACSLDFKLPAVPSALGTIADPQIPQESCVYVASRRYAPVKLEAGKSQYRLTQMKGTHELFGVNVERDIGMLDVRFAGMDGLVQLYGPFNLDTDHLPHFDENGKPVDGNASDTRLDPRLHIATNEGCCKSIRTGVSSLVTPGRYVVVAFHCSIGSREHQPYKVTYTFDGTAKARELTVGRTREADGGAGRAVYELYTVCAEGGQQLVTQDGDVFEVDVVADDAAMQGQVRVALFAYLRADVLREPDGGQGEASRHVAYTDAFWGGSKVTGSVSGDQVLFVRIKSRCGKVATSIRKRR</sequence>
<dbReference type="PANTHER" id="PTHR11474:SF126">
    <property type="entry name" value="TYROSINASE-LIKE PROTEIN TYR-1-RELATED"/>
    <property type="match status" value="1"/>
</dbReference>
<name>A0A0D2PWI2_HYPSF</name>